<keyword evidence="5" id="KW-1185">Reference proteome</keyword>
<dbReference type="CDD" id="cd03820">
    <property type="entry name" value="GT4_AmsD-like"/>
    <property type="match status" value="1"/>
</dbReference>
<dbReference type="EMBL" id="LGUT01002472">
    <property type="protein sequence ID" value="KOG87023.1"/>
    <property type="molecule type" value="Genomic_DNA"/>
</dbReference>
<organism evidence="4 5">
    <name type="scientific">Streptomyces varsoviensis</name>
    <dbReference type="NCBI Taxonomy" id="67373"/>
    <lineage>
        <taxon>Bacteria</taxon>
        <taxon>Bacillati</taxon>
        <taxon>Actinomycetota</taxon>
        <taxon>Actinomycetes</taxon>
        <taxon>Kitasatosporales</taxon>
        <taxon>Streptomycetaceae</taxon>
        <taxon>Streptomyces</taxon>
    </lineage>
</organism>
<gene>
    <name evidence="4" type="ORF">ADK38_27735</name>
</gene>
<evidence type="ECO:0000313" key="5">
    <source>
        <dbReference type="Proteomes" id="UP000037020"/>
    </source>
</evidence>
<feature type="non-terminal residue" evidence="4">
    <location>
        <position position="350"/>
    </location>
</feature>
<evidence type="ECO:0000259" key="3">
    <source>
        <dbReference type="Pfam" id="PF00534"/>
    </source>
</evidence>
<reference evidence="4 5" key="1">
    <citation type="submission" date="2015-07" db="EMBL/GenBank/DDBJ databases">
        <authorList>
            <person name="Ju K.-S."/>
            <person name="Doroghazi J.R."/>
            <person name="Metcalf W.W."/>
        </authorList>
    </citation>
    <scope>NUCLEOTIDE SEQUENCE [LARGE SCALE GENOMIC DNA]</scope>
    <source>
        <strain evidence="4 5">NRRL B-3589</strain>
    </source>
</reference>
<dbReference type="Pfam" id="PF00534">
    <property type="entry name" value="Glycos_transf_1"/>
    <property type="match status" value="1"/>
</dbReference>
<dbReference type="Gene3D" id="3.40.50.2000">
    <property type="entry name" value="Glycogen Phosphorylase B"/>
    <property type="match status" value="2"/>
</dbReference>
<name>A0ABR5J0T7_9ACTN</name>
<proteinExistence type="predicted"/>
<comment type="caution">
    <text evidence="4">The sequence shown here is derived from an EMBL/GenBank/DDBJ whole genome shotgun (WGS) entry which is preliminary data.</text>
</comment>
<dbReference type="SUPFAM" id="SSF53756">
    <property type="entry name" value="UDP-Glycosyltransferase/glycogen phosphorylase"/>
    <property type="match status" value="1"/>
</dbReference>
<keyword evidence="2" id="KW-0808">Transferase</keyword>
<evidence type="ECO:0000313" key="4">
    <source>
        <dbReference type="EMBL" id="KOG87023.1"/>
    </source>
</evidence>
<sequence length="350" mass="37886">MKIAFLIHNAYGIGGTIRATFNLAGALVARHEVEVVSVYRGVNTPHLPVSPKVRITPLIDLRKDVPGCDADDELQHQPSARLPEPEGSLRVFTRLADLRVAQYLAATDADVVIATRPGLLVYLAEADADRPFLRIGQEHMTYSSHVPAVRAAHDAVIPKMDAFLTVTEQDAATHREHLPESKLGTTVLRCLPNVVPPPKTEPSDGDSKVIVAAGRLDAAKRFDLLVRAFSQLADEYPDWSLRIYGRGPDRARLRELIDELGLSDRAYLMGPRSPIETEWAKAAIAVSASDAESFGLTIVEAMHCGVPVISTDCPIGPREIIEDGADGVLIPVGDEAALIAAVRKLIDSPT</sequence>
<accession>A0ABR5J0T7</accession>
<dbReference type="PANTHER" id="PTHR12526">
    <property type="entry name" value="GLYCOSYLTRANSFERASE"/>
    <property type="match status" value="1"/>
</dbReference>
<dbReference type="InterPro" id="IPR001296">
    <property type="entry name" value="Glyco_trans_1"/>
</dbReference>
<evidence type="ECO:0000256" key="2">
    <source>
        <dbReference type="ARBA" id="ARBA00022679"/>
    </source>
</evidence>
<protein>
    <recommendedName>
        <fullName evidence="1">D-inositol 3-phosphate glycosyltransferase</fullName>
    </recommendedName>
</protein>
<dbReference type="Proteomes" id="UP000037020">
    <property type="component" value="Unassembled WGS sequence"/>
</dbReference>
<evidence type="ECO:0000256" key="1">
    <source>
        <dbReference type="ARBA" id="ARBA00021292"/>
    </source>
</evidence>
<feature type="domain" description="Glycosyl transferase family 1" evidence="3">
    <location>
        <begin position="201"/>
        <end position="349"/>
    </location>
</feature>
<dbReference type="PANTHER" id="PTHR12526:SF627">
    <property type="entry name" value="D-RHAMNOSYLTRANSFERASE WBPZ"/>
    <property type="match status" value="1"/>
</dbReference>